<reference evidence="1 2" key="1">
    <citation type="journal article" date="2013" name="Int. J. Syst. Evol. Microbiol.">
        <title>Aquimarina gracilis sp. nov., isolated from the gut microflora of a mussel, Mytilus coruscus, and emended description of Aquimarina spongiae.</title>
        <authorList>
            <person name="Park S.C."/>
            <person name="Choe H.N."/>
            <person name="Baik K.S."/>
            <person name="Seong C.N."/>
        </authorList>
    </citation>
    <scope>NUCLEOTIDE SEQUENCE [LARGE SCALE GENOMIC DNA]</scope>
    <source>
        <strain evidence="1 2">PSC32</strain>
    </source>
</reference>
<name>A0ABU5ZTV6_9FLAO</name>
<dbReference type="RefSeq" id="WP_324179520.1">
    <property type="nucleotide sequence ID" value="NZ_BAABAW010000007.1"/>
</dbReference>
<sequence length="172" mass="20090">MRIHKEIIKILTIAIIFTSCSTSDKEKDKHGLSTDFSKIINDYVNKNPLKLPIKGKLYENGFSYPSYQVYFDIKDNDSIISIIQVAHFNDTKPYNYKVNKGETTYEVTKAKGSFLYEDKYPITIFDENSLGQRFYSEKLLLKVPDSLKFNKHNYHIKPNKQDYKIKQGLITN</sequence>
<gene>
    <name evidence="1" type="ORF">U6A24_08500</name>
</gene>
<evidence type="ECO:0000313" key="2">
    <source>
        <dbReference type="Proteomes" id="UP001327027"/>
    </source>
</evidence>
<evidence type="ECO:0008006" key="3">
    <source>
        <dbReference type="Google" id="ProtNLM"/>
    </source>
</evidence>
<accession>A0ABU5ZTV6</accession>
<dbReference type="Proteomes" id="UP001327027">
    <property type="component" value="Unassembled WGS sequence"/>
</dbReference>
<keyword evidence="2" id="KW-1185">Reference proteome</keyword>
<proteinExistence type="predicted"/>
<dbReference type="PROSITE" id="PS51257">
    <property type="entry name" value="PROKAR_LIPOPROTEIN"/>
    <property type="match status" value="1"/>
</dbReference>
<comment type="caution">
    <text evidence="1">The sequence shown here is derived from an EMBL/GenBank/DDBJ whole genome shotgun (WGS) entry which is preliminary data.</text>
</comment>
<dbReference type="EMBL" id="JAYKLX010000003">
    <property type="protein sequence ID" value="MEB3345495.1"/>
    <property type="molecule type" value="Genomic_DNA"/>
</dbReference>
<protein>
    <recommendedName>
        <fullName evidence="3">Lipoprotein</fullName>
    </recommendedName>
</protein>
<evidence type="ECO:0000313" key="1">
    <source>
        <dbReference type="EMBL" id="MEB3345495.1"/>
    </source>
</evidence>
<organism evidence="1 2">
    <name type="scientific">Aquimarina gracilis</name>
    <dbReference type="NCBI Taxonomy" id="874422"/>
    <lineage>
        <taxon>Bacteria</taxon>
        <taxon>Pseudomonadati</taxon>
        <taxon>Bacteroidota</taxon>
        <taxon>Flavobacteriia</taxon>
        <taxon>Flavobacteriales</taxon>
        <taxon>Flavobacteriaceae</taxon>
        <taxon>Aquimarina</taxon>
    </lineage>
</organism>